<dbReference type="AlphaFoldDB" id="A0A2W4WHD0"/>
<dbReference type="PROSITE" id="PS50929">
    <property type="entry name" value="ABC_TM1F"/>
    <property type="match status" value="1"/>
</dbReference>
<dbReference type="PROSITE" id="PS00211">
    <property type="entry name" value="ABC_TRANSPORTER_1"/>
    <property type="match status" value="1"/>
</dbReference>
<comment type="subcellular location">
    <subcellularLocation>
        <location evidence="1">Cell membrane</location>
        <topology evidence="1">Multi-pass membrane protein</topology>
    </subcellularLocation>
</comment>
<proteinExistence type="predicted"/>
<keyword evidence="7 8" id="KW-0472">Membrane</keyword>
<evidence type="ECO:0000256" key="5">
    <source>
        <dbReference type="ARBA" id="ARBA00022840"/>
    </source>
</evidence>
<dbReference type="SMART" id="SM00382">
    <property type="entry name" value="AAA"/>
    <property type="match status" value="1"/>
</dbReference>
<evidence type="ECO:0000256" key="2">
    <source>
        <dbReference type="ARBA" id="ARBA00022448"/>
    </source>
</evidence>
<dbReference type="InterPro" id="IPR003439">
    <property type="entry name" value="ABC_transporter-like_ATP-bd"/>
</dbReference>
<organism evidence="11 12">
    <name type="scientific">Pseudanabaena frigida</name>
    <dbReference type="NCBI Taxonomy" id="945775"/>
    <lineage>
        <taxon>Bacteria</taxon>
        <taxon>Bacillati</taxon>
        <taxon>Cyanobacteriota</taxon>
        <taxon>Cyanophyceae</taxon>
        <taxon>Pseudanabaenales</taxon>
        <taxon>Pseudanabaenaceae</taxon>
        <taxon>Pseudanabaena</taxon>
    </lineage>
</organism>
<keyword evidence="3 8" id="KW-0812">Transmembrane</keyword>
<keyword evidence="5 11" id="KW-0067">ATP-binding</keyword>
<protein>
    <submittedName>
        <fullName evidence="11">ABC transporter ATP-binding protein</fullName>
    </submittedName>
</protein>
<dbReference type="GO" id="GO:0034040">
    <property type="term" value="F:ATPase-coupled lipid transmembrane transporter activity"/>
    <property type="evidence" value="ECO:0007669"/>
    <property type="project" value="TreeGrafter"/>
</dbReference>
<reference evidence="11 12" key="1">
    <citation type="submission" date="2018-04" db="EMBL/GenBank/DDBJ databases">
        <authorList>
            <person name="Go L.Y."/>
            <person name="Mitchell J.A."/>
        </authorList>
    </citation>
    <scope>NUCLEOTIDE SEQUENCE [LARGE SCALE GENOMIC DNA]</scope>
    <source>
        <strain evidence="11">ULC066bin1</strain>
    </source>
</reference>
<dbReference type="InterPro" id="IPR039421">
    <property type="entry name" value="Type_1_exporter"/>
</dbReference>
<evidence type="ECO:0000259" key="9">
    <source>
        <dbReference type="PROSITE" id="PS50893"/>
    </source>
</evidence>
<gene>
    <name evidence="11" type="ORF">DCF19_03380</name>
</gene>
<dbReference type="FunFam" id="3.40.50.300:FF:000287">
    <property type="entry name" value="Multidrug ABC transporter ATP-binding protein"/>
    <property type="match status" value="1"/>
</dbReference>
<dbReference type="InterPro" id="IPR036640">
    <property type="entry name" value="ABC1_TM_sf"/>
</dbReference>
<feature type="transmembrane region" description="Helical" evidence="8">
    <location>
        <begin position="77"/>
        <end position="98"/>
    </location>
</feature>
<evidence type="ECO:0000313" key="11">
    <source>
        <dbReference type="EMBL" id="PZO44256.1"/>
    </source>
</evidence>
<dbReference type="GO" id="GO:0016887">
    <property type="term" value="F:ATP hydrolysis activity"/>
    <property type="evidence" value="ECO:0007669"/>
    <property type="project" value="InterPro"/>
</dbReference>
<evidence type="ECO:0000256" key="1">
    <source>
        <dbReference type="ARBA" id="ARBA00004651"/>
    </source>
</evidence>
<dbReference type="Pfam" id="PF00005">
    <property type="entry name" value="ABC_tran"/>
    <property type="match status" value="1"/>
</dbReference>
<name>A0A2W4WHD0_9CYAN</name>
<feature type="transmembrane region" description="Helical" evidence="8">
    <location>
        <begin position="279"/>
        <end position="310"/>
    </location>
</feature>
<dbReference type="PROSITE" id="PS50893">
    <property type="entry name" value="ABC_TRANSPORTER_2"/>
    <property type="match status" value="1"/>
</dbReference>
<sequence length="605" mass="68092">MTANFWDIVRYFKRYRTMAIWSITGSSLFEIIDLTVPYTVGQILNVLSGRSLDREINSFVMFMAGLFRHTANPTSSLIILSGLIFVVTVIRAPIQVWVANNFHWEIALRSRRDQTQKAVAKILTLPIEFYDENNAGRIAGRVARGLANHMWSYPEIAGQLIPKVIRILGIFVIICAIAWWISAFFLVSFILVLLGSLQKLKGLVKTEENLDVYQENTESRTSEIITNIKTVKAFANEAKEYKRQSDRLEREAKVSLWGIHIGYVKLGMVRDTVLESCQFVVFGAALFATFGGYLSIGHFITIATLASMAYSEIKPICLLAEVFARRYSSMLRFHEFMKQANGQDAAIALHPDTKYPQYRFDGKVEFRNLTFGYDRDRPVLEKIQFTINPYETIALVGKSGSGKSTLVKLLFRYFEPSSGGILIDGENITALDITGYRKRLAIVHQEVDIFNGTLMDNLMYGNPKATFAEVKEACAIASVEEFLSLLPDGYNTIVGERGVRLSGGQRQRLGIARALLVNPDILVFDEATSSLDYESERSIQLAMRRIQGTRTTIVIAHRLSTVREADKIVVLDKGQVVEIGSHQQLLAQGGIYHRLHSLQETGELL</sequence>
<dbReference type="Pfam" id="PF00664">
    <property type="entry name" value="ABC_membrane"/>
    <property type="match status" value="1"/>
</dbReference>
<dbReference type="InterPro" id="IPR017871">
    <property type="entry name" value="ABC_transporter-like_CS"/>
</dbReference>
<dbReference type="PANTHER" id="PTHR24221:SF646">
    <property type="entry name" value="HAEMOLYSIN SECRETION ATP-BINDING PROTEIN"/>
    <property type="match status" value="1"/>
</dbReference>
<evidence type="ECO:0000259" key="10">
    <source>
        <dbReference type="PROSITE" id="PS50929"/>
    </source>
</evidence>
<dbReference type="PANTHER" id="PTHR24221">
    <property type="entry name" value="ATP-BINDING CASSETTE SUB-FAMILY B"/>
    <property type="match status" value="1"/>
</dbReference>
<dbReference type="GO" id="GO:0140359">
    <property type="term" value="F:ABC-type transporter activity"/>
    <property type="evidence" value="ECO:0007669"/>
    <property type="project" value="InterPro"/>
</dbReference>
<dbReference type="Gene3D" id="3.40.50.300">
    <property type="entry name" value="P-loop containing nucleotide triphosphate hydrolases"/>
    <property type="match status" value="1"/>
</dbReference>
<dbReference type="SUPFAM" id="SSF52540">
    <property type="entry name" value="P-loop containing nucleoside triphosphate hydrolases"/>
    <property type="match status" value="1"/>
</dbReference>
<evidence type="ECO:0000256" key="7">
    <source>
        <dbReference type="ARBA" id="ARBA00023136"/>
    </source>
</evidence>
<dbReference type="EMBL" id="QBML01000003">
    <property type="protein sequence ID" value="PZO44256.1"/>
    <property type="molecule type" value="Genomic_DNA"/>
</dbReference>
<dbReference type="SUPFAM" id="SSF90123">
    <property type="entry name" value="ABC transporter transmembrane region"/>
    <property type="match status" value="1"/>
</dbReference>
<comment type="caution">
    <text evidence="11">The sequence shown here is derived from an EMBL/GenBank/DDBJ whole genome shotgun (WGS) entry which is preliminary data.</text>
</comment>
<evidence type="ECO:0000256" key="6">
    <source>
        <dbReference type="ARBA" id="ARBA00022989"/>
    </source>
</evidence>
<dbReference type="Gene3D" id="1.20.1560.10">
    <property type="entry name" value="ABC transporter type 1, transmembrane domain"/>
    <property type="match status" value="1"/>
</dbReference>
<evidence type="ECO:0000256" key="8">
    <source>
        <dbReference type="SAM" id="Phobius"/>
    </source>
</evidence>
<keyword evidence="4" id="KW-0547">Nucleotide-binding</keyword>
<dbReference type="GO" id="GO:0005524">
    <property type="term" value="F:ATP binding"/>
    <property type="evidence" value="ECO:0007669"/>
    <property type="project" value="UniProtKB-KW"/>
</dbReference>
<evidence type="ECO:0000256" key="3">
    <source>
        <dbReference type="ARBA" id="ARBA00022692"/>
    </source>
</evidence>
<dbReference type="GO" id="GO:0005886">
    <property type="term" value="C:plasma membrane"/>
    <property type="evidence" value="ECO:0007669"/>
    <property type="project" value="UniProtKB-SubCell"/>
</dbReference>
<accession>A0A2W4WHD0</accession>
<feature type="domain" description="ABC transporter" evidence="9">
    <location>
        <begin position="364"/>
        <end position="598"/>
    </location>
</feature>
<evidence type="ECO:0000313" key="12">
    <source>
        <dbReference type="Proteomes" id="UP000249467"/>
    </source>
</evidence>
<dbReference type="InterPro" id="IPR027417">
    <property type="entry name" value="P-loop_NTPase"/>
</dbReference>
<dbReference type="InterPro" id="IPR011527">
    <property type="entry name" value="ABC1_TM_dom"/>
</dbReference>
<evidence type="ECO:0000256" key="4">
    <source>
        <dbReference type="ARBA" id="ARBA00022741"/>
    </source>
</evidence>
<feature type="domain" description="ABC transmembrane type-1" evidence="10">
    <location>
        <begin position="20"/>
        <end position="325"/>
    </location>
</feature>
<dbReference type="Proteomes" id="UP000249467">
    <property type="component" value="Unassembled WGS sequence"/>
</dbReference>
<feature type="transmembrane region" description="Helical" evidence="8">
    <location>
        <begin position="167"/>
        <end position="194"/>
    </location>
</feature>
<keyword evidence="6 8" id="KW-1133">Transmembrane helix</keyword>
<dbReference type="InterPro" id="IPR003593">
    <property type="entry name" value="AAA+_ATPase"/>
</dbReference>
<reference evidence="11 12" key="2">
    <citation type="submission" date="2018-06" db="EMBL/GenBank/DDBJ databases">
        <title>Metagenomic assembly of (sub)arctic Cyanobacteria and their associated microbiome from non-axenic cultures.</title>
        <authorList>
            <person name="Baurain D."/>
        </authorList>
    </citation>
    <scope>NUCLEOTIDE SEQUENCE [LARGE SCALE GENOMIC DNA]</scope>
    <source>
        <strain evidence="11">ULC066bin1</strain>
    </source>
</reference>
<keyword evidence="2" id="KW-0813">Transport</keyword>